<evidence type="ECO:0000256" key="15">
    <source>
        <dbReference type="ARBA" id="ARBA00023141"/>
    </source>
</evidence>
<dbReference type="EC" id="4.2.3.4" evidence="7 18"/>
<dbReference type="Pfam" id="PF24621">
    <property type="entry name" value="DHQS_C"/>
    <property type="match status" value="1"/>
</dbReference>
<dbReference type="PIRSF" id="PIRSF001455">
    <property type="entry name" value="DHQ_synth"/>
    <property type="match status" value="1"/>
</dbReference>
<dbReference type="GO" id="GO:0008652">
    <property type="term" value="P:amino acid biosynthetic process"/>
    <property type="evidence" value="ECO:0007669"/>
    <property type="project" value="UniProtKB-KW"/>
</dbReference>
<feature type="domain" description="3-dehydroquinate synthase N-terminal" evidence="19">
    <location>
        <begin position="68"/>
        <end position="179"/>
    </location>
</feature>
<dbReference type="GO" id="GO:0005737">
    <property type="term" value="C:cytoplasm"/>
    <property type="evidence" value="ECO:0007669"/>
    <property type="project" value="UniProtKB-SubCell"/>
</dbReference>
<evidence type="ECO:0000313" key="21">
    <source>
        <dbReference type="EMBL" id="AXN35810.1"/>
    </source>
</evidence>
<comment type="pathway">
    <text evidence="5 18">Metabolic intermediate biosynthesis; chorismate biosynthesis; chorismate from D-erythrose 4-phosphate and phosphoenolpyruvate: step 2/7.</text>
</comment>
<keyword evidence="14 18" id="KW-0520">NAD</keyword>
<feature type="binding site" evidence="18">
    <location>
        <position position="143"/>
    </location>
    <ligand>
        <name>NAD(+)</name>
        <dbReference type="ChEBI" id="CHEBI:57540"/>
    </ligand>
</feature>
<dbReference type="Gene3D" id="1.20.1090.10">
    <property type="entry name" value="Dehydroquinate synthase-like - alpha domain"/>
    <property type="match status" value="1"/>
</dbReference>
<evidence type="ECO:0000259" key="20">
    <source>
        <dbReference type="Pfam" id="PF24621"/>
    </source>
</evidence>
<evidence type="ECO:0000256" key="5">
    <source>
        <dbReference type="ARBA" id="ARBA00004661"/>
    </source>
</evidence>
<dbReference type="FunFam" id="3.40.50.1970:FF:000007">
    <property type="entry name" value="Pentafunctional AROM polypeptide"/>
    <property type="match status" value="1"/>
</dbReference>
<dbReference type="InterPro" id="IPR030960">
    <property type="entry name" value="DHQS/DOIS_N"/>
</dbReference>
<evidence type="ECO:0000256" key="17">
    <source>
        <dbReference type="ARBA" id="ARBA00023285"/>
    </source>
</evidence>
<dbReference type="InterPro" id="IPR050071">
    <property type="entry name" value="Dehydroquinate_synthase"/>
</dbReference>
<feature type="binding site" evidence="18">
    <location>
        <begin position="130"/>
        <end position="131"/>
    </location>
    <ligand>
        <name>NAD(+)</name>
        <dbReference type="ChEBI" id="CHEBI:57540"/>
    </ligand>
</feature>
<dbReference type="CDD" id="cd08195">
    <property type="entry name" value="DHQS"/>
    <property type="match status" value="1"/>
</dbReference>
<dbReference type="Gene3D" id="3.40.50.1970">
    <property type="match status" value="1"/>
</dbReference>
<evidence type="ECO:0000256" key="11">
    <source>
        <dbReference type="ARBA" id="ARBA00022723"/>
    </source>
</evidence>
<dbReference type="PANTHER" id="PTHR43622">
    <property type="entry name" value="3-DEHYDROQUINATE SYNTHASE"/>
    <property type="match status" value="1"/>
</dbReference>
<sequence length="366" mass="39401">MVIIDVHLTQKNYQIRIQSGLYHICAEQIAQVWTPRQIALITDTNVAPLYLETVESQLIQAGYQVTPIIIPAGETSKSLDQAMALYSQLAAANFTRHDGVIALGGGVVGDLAGFIASTYMRGIAFIQMPTSLLAQVDSSVGGKTALDLPAGKNLVGSFYQPDLVLIDPDFLTSLDQRQLLAGYAEIVKVAALNGGTFWQQVTGIQSAHMILAQAETLIQQSVHYKAQIVMADEKESNQRQLLNYGHTIGHAVETLANGSLMHGEAVSIGLVAMQHLVEQSGLTEAHLTPVITTVLNAVGLPTDSPLLMSDRLFTQLLHDKKNQGDAINLVYLDAIGVPKIQSIPLTTLAANLFSKKTGNQPTDTLQ</sequence>
<dbReference type="UniPathway" id="UPA00053">
    <property type="reaction ID" value="UER00085"/>
</dbReference>
<keyword evidence="17 18" id="KW-0170">Cobalt</keyword>
<evidence type="ECO:0000256" key="16">
    <source>
        <dbReference type="ARBA" id="ARBA00023239"/>
    </source>
</evidence>
<comment type="subcellular location">
    <subcellularLocation>
        <location evidence="4 18">Cytoplasm</location>
    </subcellularLocation>
</comment>
<feature type="binding site" evidence="18">
    <location>
        <position position="185"/>
    </location>
    <ligand>
        <name>Zn(2+)</name>
        <dbReference type="ChEBI" id="CHEBI:29105"/>
    </ligand>
</feature>
<dbReference type="Pfam" id="PF01761">
    <property type="entry name" value="DHQ_synthase"/>
    <property type="match status" value="1"/>
</dbReference>
<evidence type="ECO:0000256" key="7">
    <source>
        <dbReference type="ARBA" id="ARBA00013031"/>
    </source>
</evidence>
<dbReference type="NCBIfam" id="TIGR01357">
    <property type="entry name" value="aroB"/>
    <property type="match status" value="1"/>
</dbReference>
<dbReference type="SUPFAM" id="SSF56796">
    <property type="entry name" value="Dehydroquinate synthase-like"/>
    <property type="match status" value="1"/>
</dbReference>
<evidence type="ECO:0000256" key="8">
    <source>
        <dbReference type="ARBA" id="ARBA00017684"/>
    </source>
</evidence>
<comment type="function">
    <text evidence="18">Catalyzes the conversion of 3-deoxy-D-arabino-heptulosonate 7-phosphate (DAHP) to dehydroquinate (DHQ).</text>
</comment>
<evidence type="ECO:0000256" key="10">
    <source>
        <dbReference type="ARBA" id="ARBA00022605"/>
    </source>
</evidence>
<dbReference type="GO" id="GO:0003856">
    <property type="term" value="F:3-dehydroquinate synthase activity"/>
    <property type="evidence" value="ECO:0007669"/>
    <property type="project" value="UniProtKB-UniRule"/>
</dbReference>
<comment type="cofactor">
    <cofactor evidence="18">
        <name>Co(2+)</name>
        <dbReference type="ChEBI" id="CHEBI:48828"/>
    </cofactor>
    <cofactor evidence="18">
        <name>Zn(2+)</name>
        <dbReference type="ChEBI" id="CHEBI:29105"/>
    </cofactor>
    <text evidence="18">Binds 1 divalent metal cation per subunit. Can use either Co(2+) or Zn(2+).</text>
</comment>
<dbReference type="KEGG" id="lcv:FBA2_05190"/>
<evidence type="ECO:0000313" key="22">
    <source>
        <dbReference type="Proteomes" id="UP000257607"/>
    </source>
</evidence>
<dbReference type="GO" id="GO:0046872">
    <property type="term" value="F:metal ion binding"/>
    <property type="evidence" value="ECO:0007669"/>
    <property type="project" value="UniProtKB-KW"/>
</dbReference>
<organism evidence="21 22">
    <name type="scientific">Latilactobacillus curvatus</name>
    <name type="common">Lactobacillus curvatus</name>
    <dbReference type="NCBI Taxonomy" id="28038"/>
    <lineage>
        <taxon>Bacteria</taxon>
        <taxon>Bacillati</taxon>
        <taxon>Bacillota</taxon>
        <taxon>Bacilli</taxon>
        <taxon>Lactobacillales</taxon>
        <taxon>Lactobacillaceae</taxon>
        <taxon>Latilactobacillus</taxon>
    </lineage>
</organism>
<feature type="binding site" evidence="18">
    <location>
        <position position="246"/>
    </location>
    <ligand>
        <name>Zn(2+)</name>
        <dbReference type="ChEBI" id="CHEBI:29105"/>
    </ligand>
</feature>
<proteinExistence type="inferred from homology"/>
<keyword evidence="15 18" id="KW-0057">Aromatic amino acid biosynthesis</keyword>
<reference evidence="21 22" key="1">
    <citation type="submission" date="2018-07" db="EMBL/GenBank/DDBJ databases">
        <title>Lactobacillus curvatus genome sequence.</title>
        <authorList>
            <person name="Prechtl R."/>
        </authorList>
    </citation>
    <scope>NUCLEOTIDE SEQUENCE [LARGE SCALE GENOMIC DNA]</scope>
    <source>
        <strain evidence="21 22">TMW 1.1928</strain>
    </source>
</reference>
<dbReference type="AlphaFoldDB" id="A0A1B2A746"/>
<evidence type="ECO:0000256" key="14">
    <source>
        <dbReference type="ARBA" id="ARBA00023027"/>
    </source>
</evidence>
<evidence type="ECO:0000259" key="19">
    <source>
        <dbReference type="Pfam" id="PF01761"/>
    </source>
</evidence>
<keyword evidence="9 18" id="KW-0963">Cytoplasm</keyword>
<name>A0A1B2A746_LATCU</name>
<evidence type="ECO:0000256" key="13">
    <source>
        <dbReference type="ARBA" id="ARBA00022833"/>
    </source>
</evidence>
<dbReference type="InterPro" id="IPR030963">
    <property type="entry name" value="DHQ_synth_fam"/>
</dbReference>
<dbReference type="Proteomes" id="UP000257607">
    <property type="component" value="Chromosome"/>
</dbReference>
<accession>A0A1B2A746</accession>
<feature type="binding site" evidence="18">
    <location>
        <position position="152"/>
    </location>
    <ligand>
        <name>NAD(+)</name>
        <dbReference type="ChEBI" id="CHEBI:57540"/>
    </ligand>
</feature>
<feature type="binding site" evidence="18">
    <location>
        <position position="262"/>
    </location>
    <ligand>
        <name>Zn(2+)</name>
        <dbReference type="ChEBI" id="CHEBI:29105"/>
    </ligand>
</feature>
<protein>
    <recommendedName>
        <fullName evidence="8 18">3-dehydroquinate synthase</fullName>
        <shortName evidence="18">DHQS</shortName>
        <ecNumber evidence="7 18">4.2.3.4</ecNumber>
    </recommendedName>
</protein>
<evidence type="ECO:0000256" key="9">
    <source>
        <dbReference type="ARBA" id="ARBA00022490"/>
    </source>
</evidence>
<feature type="domain" description="3-dehydroquinate synthase C-terminal" evidence="20">
    <location>
        <begin position="182"/>
        <end position="322"/>
    </location>
</feature>
<comment type="cofactor">
    <cofactor evidence="3">
        <name>Zn(2+)</name>
        <dbReference type="ChEBI" id="CHEBI:29105"/>
    </cofactor>
</comment>
<dbReference type="RefSeq" id="WP_064777182.1">
    <property type="nucleotide sequence ID" value="NZ_CP015493.1"/>
</dbReference>
<keyword evidence="10 18" id="KW-0028">Amino-acid biosynthesis</keyword>
<evidence type="ECO:0000256" key="12">
    <source>
        <dbReference type="ARBA" id="ARBA00022741"/>
    </source>
</evidence>
<evidence type="ECO:0000256" key="4">
    <source>
        <dbReference type="ARBA" id="ARBA00004496"/>
    </source>
</evidence>
<feature type="binding site" evidence="18">
    <location>
        <begin position="106"/>
        <end position="110"/>
    </location>
    <ligand>
        <name>NAD(+)</name>
        <dbReference type="ChEBI" id="CHEBI:57540"/>
    </ligand>
</feature>
<keyword evidence="16 18" id="KW-0456">Lyase</keyword>
<dbReference type="GO" id="GO:0000166">
    <property type="term" value="F:nucleotide binding"/>
    <property type="evidence" value="ECO:0007669"/>
    <property type="project" value="UniProtKB-KW"/>
</dbReference>
<dbReference type="EMBL" id="CP031003">
    <property type="protein sequence ID" value="AXN35810.1"/>
    <property type="molecule type" value="Genomic_DNA"/>
</dbReference>
<dbReference type="HAMAP" id="MF_00110">
    <property type="entry name" value="DHQ_synthase"/>
    <property type="match status" value="1"/>
</dbReference>
<dbReference type="InterPro" id="IPR016037">
    <property type="entry name" value="DHQ_synth_AroB"/>
</dbReference>
<dbReference type="GO" id="GO:0009073">
    <property type="term" value="P:aromatic amino acid family biosynthetic process"/>
    <property type="evidence" value="ECO:0007669"/>
    <property type="project" value="UniProtKB-KW"/>
</dbReference>
<comment type="similarity">
    <text evidence="6 18">Belongs to the sugar phosphate cyclases superfamily. Dehydroquinate synthase family.</text>
</comment>
<keyword evidence="13 18" id="KW-0862">Zinc</keyword>
<dbReference type="OrthoDB" id="9806583at2"/>
<comment type="caution">
    <text evidence="18">Lacks conserved residue(s) required for the propagation of feature annotation.</text>
</comment>
<evidence type="ECO:0000256" key="3">
    <source>
        <dbReference type="ARBA" id="ARBA00001947"/>
    </source>
</evidence>
<dbReference type="InterPro" id="IPR056179">
    <property type="entry name" value="DHQS_C"/>
</dbReference>
<evidence type="ECO:0000256" key="1">
    <source>
        <dbReference type="ARBA" id="ARBA00001393"/>
    </source>
</evidence>
<keyword evidence="12 18" id="KW-0547">Nucleotide-binding</keyword>
<evidence type="ECO:0000256" key="6">
    <source>
        <dbReference type="ARBA" id="ARBA00005412"/>
    </source>
</evidence>
<dbReference type="GO" id="GO:0009423">
    <property type="term" value="P:chorismate biosynthetic process"/>
    <property type="evidence" value="ECO:0007669"/>
    <property type="project" value="UniProtKB-UniRule"/>
</dbReference>
<evidence type="ECO:0000256" key="2">
    <source>
        <dbReference type="ARBA" id="ARBA00001911"/>
    </source>
</evidence>
<comment type="cofactor">
    <cofactor evidence="2 18">
        <name>NAD(+)</name>
        <dbReference type="ChEBI" id="CHEBI:57540"/>
    </cofactor>
</comment>
<dbReference type="PANTHER" id="PTHR43622:SF7">
    <property type="entry name" value="3-DEHYDROQUINATE SYNTHASE, CHLOROPLASTIC"/>
    <property type="match status" value="1"/>
</dbReference>
<comment type="catalytic activity">
    <reaction evidence="1 18">
        <text>7-phospho-2-dehydro-3-deoxy-D-arabino-heptonate = 3-dehydroquinate + phosphate</text>
        <dbReference type="Rhea" id="RHEA:21968"/>
        <dbReference type="ChEBI" id="CHEBI:32364"/>
        <dbReference type="ChEBI" id="CHEBI:43474"/>
        <dbReference type="ChEBI" id="CHEBI:58394"/>
        <dbReference type="EC" id="4.2.3.4"/>
    </reaction>
</comment>
<evidence type="ECO:0000256" key="18">
    <source>
        <dbReference type="HAMAP-Rule" id="MF_00110"/>
    </source>
</evidence>
<keyword evidence="11 18" id="KW-0479">Metal-binding</keyword>
<gene>
    <name evidence="18 21" type="primary">aroB</name>
    <name evidence="21" type="ORF">DT351_05320</name>
</gene>